<sequence length="718" mass="81500">RNISHKSAYLPLPESAAAGDSFRHETLHMLSHRAPRYTYVQRRVRSVLTQRVGTVLRSRSETNLALDAATAQCRHVFLLPPTRFITNPTSSAAFGRVRPSEPPCAPPPPPPPSTRRMYCTRYVRRVAPRRVNRKARSAERSSQRVVARRRAVRARRVVKLSRPLEHDSPTNGYPARRRSLVDDARFETLVVKQTKQSVLEEARQRANDTNADQTITCTQDKGQGENYVDISSSDDEQVESLVCAVKKEEAKAEASSDSDEKPDDDDDDDAGLTEEEVVLAKTIAESPDSEQSVQKAALVLRLREGIGSLGRILKTIENFKGTITHVESRPSKKEGLQFEVLVKIDMSRQSLLQLIRNLRQSSALDGVNLLADNSVSIKDPWFPRHASDLDNCNHLMTKYEPDLDMNHPGFADKEYRARRKVIAEIAFAYKYGDPIPCIPYTETENETWSRVFNTVLDLVPKHACMEYQRAFKKLQEERIFESHRIPQLQEVSNFLKKSTGFTLRPAAGLLTARDFLSSLAFRIFQSTQYVRHINSPYHTPEPDCIHELLGHMPLLADSSFAQFSQEIGLASLGASDEEIEKLSTIYWFTVEFGLCKEGPEVKAYGAGLLSAYGELLHALSDKCEHRAFDPSITALQKYQDQDYQPIYYVAESFEDAKEKFRRWVATMSRPFEVRFNPHTQRVEVLDSVDRLEGLISQLNTEMTHLTNAVNKMKARQFA</sequence>
<gene>
    <name evidence="13" type="ORF">ALC62_00280</name>
</gene>
<dbReference type="InterPro" id="IPR045865">
    <property type="entry name" value="ACT-like_dom_sf"/>
</dbReference>
<comment type="cofactor">
    <cofactor evidence="1 9">
        <name>Fe(2+)</name>
        <dbReference type="ChEBI" id="CHEBI:29033"/>
    </cofactor>
</comment>
<evidence type="ECO:0000313" key="14">
    <source>
        <dbReference type="Proteomes" id="UP000078542"/>
    </source>
</evidence>
<dbReference type="PANTHER" id="PTHR11473">
    <property type="entry name" value="AROMATIC AMINO ACID HYDROXYLASE"/>
    <property type="match status" value="1"/>
</dbReference>
<keyword evidence="4 9" id="KW-0479">Metal-binding</keyword>
<dbReference type="Gene3D" id="1.10.800.10">
    <property type="entry name" value="Aromatic amino acid hydroxylase"/>
    <property type="match status" value="1"/>
</dbReference>
<dbReference type="AlphaFoldDB" id="A0A195D6T7"/>
<evidence type="ECO:0000256" key="7">
    <source>
        <dbReference type="ARBA" id="ARBA00023033"/>
    </source>
</evidence>
<reference evidence="13 14" key="1">
    <citation type="submission" date="2016-03" db="EMBL/GenBank/DDBJ databases">
        <title>Cyphomyrmex costatus WGS genome.</title>
        <authorList>
            <person name="Nygaard S."/>
            <person name="Hu H."/>
            <person name="Boomsma J."/>
            <person name="Zhang G."/>
        </authorList>
    </citation>
    <scope>NUCLEOTIDE SEQUENCE [LARGE SCALE GENOMIC DNA]</scope>
    <source>
        <strain evidence="13">MS0001</strain>
        <tissue evidence="13">Whole body</tissue>
    </source>
</reference>
<feature type="region of interest" description="Disordered" evidence="11">
    <location>
        <begin position="203"/>
        <end position="235"/>
    </location>
</feature>
<dbReference type="InterPro" id="IPR005962">
    <property type="entry name" value="Tyr_3_mOase"/>
</dbReference>
<keyword evidence="6 9" id="KW-0408">Iron</keyword>
<feature type="region of interest" description="Disordered" evidence="11">
    <location>
        <begin position="94"/>
        <end position="116"/>
    </location>
</feature>
<feature type="region of interest" description="Disordered" evidence="11">
    <location>
        <begin position="248"/>
        <end position="270"/>
    </location>
</feature>
<evidence type="ECO:0000256" key="5">
    <source>
        <dbReference type="ARBA" id="ARBA00023002"/>
    </source>
</evidence>
<feature type="binding site" evidence="9">
    <location>
        <position position="546"/>
    </location>
    <ligand>
        <name>Fe cation</name>
        <dbReference type="ChEBI" id="CHEBI:24875"/>
    </ligand>
</feature>
<protein>
    <submittedName>
        <fullName evidence="13">Tyrosine 3-monooxygenase</fullName>
    </submittedName>
</protein>
<keyword evidence="7 13" id="KW-0503">Monooxygenase</keyword>
<dbReference type="Proteomes" id="UP000078542">
    <property type="component" value="Unassembled WGS sequence"/>
</dbReference>
<dbReference type="InterPro" id="IPR018301">
    <property type="entry name" value="ArAA_hydroxylase_Fe/CU_BS"/>
</dbReference>
<dbReference type="PROSITE" id="PS51410">
    <property type="entry name" value="BH4_AAA_HYDROXYL_2"/>
    <property type="match status" value="1"/>
</dbReference>
<evidence type="ECO:0000256" key="10">
    <source>
        <dbReference type="SAM" id="Coils"/>
    </source>
</evidence>
<dbReference type="PROSITE" id="PS00367">
    <property type="entry name" value="BH4_AAA_HYDROXYL_1"/>
    <property type="match status" value="1"/>
</dbReference>
<accession>A0A195D6T7</accession>
<name>A0A195D6T7_9HYME</name>
<evidence type="ECO:0000259" key="12">
    <source>
        <dbReference type="PROSITE" id="PS51410"/>
    </source>
</evidence>
<evidence type="ECO:0000256" key="2">
    <source>
        <dbReference type="ARBA" id="ARBA00004489"/>
    </source>
</evidence>
<evidence type="ECO:0000256" key="8">
    <source>
        <dbReference type="ARBA" id="ARBA00023273"/>
    </source>
</evidence>
<feature type="compositionally biased region" description="Polar residues" evidence="11">
    <location>
        <begin position="207"/>
        <end position="221"/>
    </location>
</feature>
<dbReference type="GO" id="GO:0006585">
    <property type="term" value="P:dopamine biosynthetic process from tyrosine"/>
    <property type="evidence" value="ECO:0007669"/>
    <property type="project" value="TreeGrafter"/>
</dbReference>
<evidence type="ECO:0000313" key="13">
    <source>
        <dbReference type="EMBL" id="KYN08610.1"/>
    </source>
</evidence>
<dbReference type="GO" id="GO:0005737">
    <property type="term" value="C:cytoplasm"/>
    <property type="evidence" value="ECO:0007669"/>
    <property type="project" value="TreeGrafter"/>
</dbReference>
<dbReference type="PANTHER" id="PTHR11473:SF15">
    <property type="entry name" value="TYROSINE 3-MONOOXYGENASE"/>
    <property type="match status" value="1"/>
</dbReference>
<evidence type="ECO:0000256" key="9">
    <source>
        <dbReference type="PIRSR" id="PIRSR601273-2"/>
    </source>
</evidence>
<dbReference type="GO" id="GO:0030424">
    <property type="term" value="C:axon"/>
    <property type="evidence" value="ECO:0007669"/>
    <property type="project" value="UniProtKB-SubCell"/>
</dbReference>
<dbReference type="SUPFAM" id="SSF55021">
    <property type="entry name" value="ACT-like"/>
    <property type="match status" value="1"/>
</dbReference>
<feature type="compositionally biased region" description="Pro residues" evidence="11">
    <location>
        <begin position="100"/>
        <end position="113"/>
    </location>
</feature>
<dbReference type="InterPro" id="IPR001273">
    <property type="entry name" value="ArAA_hydroxylase"/>
</dbReference>
<dbReference type="NCBIfam" id="TIGR01269">
    <property type="entry name" value="Tyr_3_monoox"/>
    <property type="match status" value="1"/>
</dbReference>
<feature type="binding site" evidence="9">
    <location>
        <position position="591"/>
    </location>
    <ligand>
        <name>Fe cation</name>
        <dbReference type="ChEBI" id="CHEBI:24875"/>
    </ligand>
</feature>
<evidence type="ECO:0000256" key="11">
    <source>
        <dbReference type="SAM" id="MobiDB-lite"/>
    </source>
</evidence>
<dbReference type="GO" id="GO:0004511">
    <property type="term" value="F:tyrosine 3-monooxygenase activity"/>
    <property type="evidence" value="ECO:0007669"/>
    <property type="project" value="InterPro"/>
</dbReference>
<dbReference type="GO" id="GO:0005506">
    <property type="term" value="F:iron ion binding"/>
    <property type="evidence" value="ECO:0007669"/>
    <property type="project" value="InterPro"/>
</dbReference>
<dbReference type="InterPro" id="IPR036951">
    <property type="entry name" value="ArAA_hydroxylase_sf"/>
</dbReference>
<feature type="binding site" evidence="9">
    <location>
        <position position="551"/>
    </location>
    <ligand>
        <name>Fe cation</name>
        <dbReference type="ChEBI" id="CHEBI:24875"/>
    </ligand>
</feature>
<dbReference type="InterPro" id="IPR036329">
    <property type="entry name" value="Aro-AA_hydroxylase_C_sf"/>
</dbReference>
<dbReference type="STRING" id="456900.A0A195D6T7"/>
<keyword evidence="8" id="KW-0966">Cell projection</keyword>
<dbReference type="InterPro" id="IPR019774">
    <property type="entry name" value="Aromatic-AA_hydroxylase_C"/>
</dbReference>
<proteinExistence type="inferred from homology"/>
<keyword evidence="5" id="KW-0560">Oxidoreductase</keyword>
<comment type="subcellular location">
    <subcellularLocation>
        <location evidence="2">Cell projection</location>
        <location evidence="2">Axon</location>
    </subcellularLocation>
</comment>
<feature type="domain" description="Biopterin-dependent aromatic amino acid hydroxylase family profile" evidence="12">
    <location>
        <begin position="367"/>
        <end position="713"/>
    </location>
</feature>
<dbReference type="EMBL" id="KQ976750">
    <property type="protein sequence ID" value="KYN08610.1"/>
    <property type="molecule type" value="Genomic_DNA"/>
</dbReference>
<dbReference type="GO" id="GO:0043204">
    <property type="term" value="C:perikaryon"/>
    <property type="evidence" value="ECO:0007669"/>
    <property type="project" value="TreeGrafter"/>
</dbReference>
<dbReference type="PRINTS" id="PR00372">
    <property type="entry name" value="FYWHYDRXLASE"/>
</dbReference>
<feature type="non-terminal residue" evidence="13">
    <location>
        <position position="1"/>
    </location>
</feature>
<comment type="similarity">
    <text evidence="3">Belongs to the biopterin-dependent aromatic amino acid hydroxylase family.</text>
</comment>
<dbReference type="FunFam" id="1.10.800.10:FF:000004">
    <property type="entry name" value="Tyrosine 3-monooxygenase"/>
    <property type="match status" value="1"/>
</dbReference>
<evidence type="ECO:0000256" key="3">
    <source>
        <dbReference type="ARBA" id="ARBA00009712"/>
    </source>
</evidence>
<keyword evidence="10" id="KW-0175">Coiled coil</keyword>
<organism evidence="13 14">
    <name type="scientific">Cyphomyrmex costatus</name>
    <dbReference type="NCBI Taxonomy" id="456900"/>
    <lineage>
        <taxon>Eukaryota</taxon>
        <taxon>Metazoa</taxon>
        <taxon>Ecdysozoa</taxon>
        <taxon>Arthropoda</taxon>
        <taxon>Hexapoda</taxon>
        <taxon>Insecta</taxon>
        <taxon>Pterygota</taxon>
        <taxon>Neoptera</taxon>
        <taxon>Endopterygota</taxon>
        <taxon>Hymenoptera</taxon>
        <taxon>Apocrita</taxon>
        <taxon>Aculeata</taxon>
        <taxon>Formicoidea</taxon>
        <taxon>Formicidae</taxon>
        <taxon>Myrmicinae</taxon>
        <taxon>Cyphomyrmex</taxon>
    </lineage>
</organism>
<keyword evidence="14" id="KW-1185">Reference proteome</keyword>
<evidence type="ECO:0000256" key="1">
    <source>
        <dbReference type="ARBA" id="ARBA00001954"/>
    </source>
</evidence>
<dbReference type="Pfam" id="PF00351">
    <property type="entry name" value="Biopterin_H"/>
    <property type="match status" value="1"/>
</dbReference>
<feature type="compositionally biased region" description="Acidic residues" evidence="11">
    <location>
        <begin position="256"/>
        <end position="270"/>
    </location>
</feature>
<dbReference type="SUPFAM" id="SSF56534">
    <property type="entry name" value="Aromatic aminoacid monoxygenases, catalytic and oligomerization domains"/>
    <property type="match status" value="1"/>
</dbReference>
<evidence type="ECO:0000256" key="6">
    <source>
        <dbReference type="ARBA" id="ARBA00023004"/>
    </source>
</evidence>
<feature type="coiled-coil region" evidence="10">
    <location>
        <begin position="688"/>
        <end position="715"/>
    </location>
</feature>
<evidence type="ECO:0000256" key="4">
    <source>
        <dbReference type="ARBA" id="ARBA00022723"/>
    </source>
</evidence>
<dbReference type="GO" id="GO:0048066">
    <property type="term" value="P:developmental pigmentation"/>
    <property type="evidence" value="ECO:0007669"/>
    <property type="project" value="UniProtKB-ARBA"/>
</dbReference>